<name>A0A0F9AR27_9ZZZZ</name>
<dbReference type="EMBL" id="LAZR01053377">
    <property type="protein sequence ID" value="KKK80879.1"/>
    <property type="molecule type" value="Genomic_DNA"/>
</dbReference>
<accession>A0A0F9AR27</accession>
<reference evidence="1" key="1">
    <citation type="journal article" date="2015" name="Nature">
        <title>Complex archaea that bridge the gap between prokaryotes and eukaryotes.</title>
        <authorList>
            <person name="Spang A."/>
            <person name="Saw J.H."/>
            <person name="Jorgensen S.L."/>
            <person name="Zaremba-Niedzwiedzka K."/>
            <person name="Martijn J."/>
            <person name="Lind A.E."/>
            <person name="van Eijk R."/>
            <person name="Schleper C."/>
            <person name="Guy L."/>
            <person name="Ettema T.J."/>
        </authorList>
    </citation>
    <scope>NUCLEOTIDE SEQUENCE</scope>
</reference>
<dbReference type="AlphaFoldDB" id="A0A0F9AR27"/>
<evidence type="ECO:0000313" key="1">
    <source>
        <dbReference type="EMBL" id="KKK80879.1"/>
    </source>
</evidence>
<gene>
    <name evidence="1" type="ORF">LCGC14_2819070</name>
</gene>
<proteinExistence type="predicted"/>
<comment type="caution">
    <text evidence="1">The sequence shown here is derived from an EMBL/GenBank/DDBJ whole genome shotgun (WGS) entry which is preliminary data.</text>
</comment>
<organism evidence="1">
    <name type="scientific">marine sediment metagenome</name>
    <dbReference type="NCBI Taxonomy" id="412755"/>
    <lineage>
        <taxon>unclassified sequences</taxon>
        <taxon>metagenomes</taxon>
        <taxon>ecological metagenomes</taxon>
    </lineage>
</organism>
<sequence>VQTAHSNTSIDVTQPYTVSVYVAPHEGRITNSHYEIHARMSTVDPNWRINGIRFNLQLLNTPATRWFFNWWSQTSGSITDDGRTSGNYAFDDSVGSWFRVTFSGNNIVSASFQGTTETINMAHDNHVGTRIGFDVQAGEGDDDPPYDVIPAWISMFEAQYFSSSSSEPPLNRTLLVASANGNLFEEWSSRE</sequence>
<protein>
    <submittedName>
        <fullName evidence="1">Uncharacterized protein</fullName>
    </submittedName>
</protein>
<feature type="non-terminal residue" evidence="1">
    <location>
        <position position="1"/>
    </location>
</feature>